<evidence type="ECO:0000256" key="1">
    <source>
        <dbReference type="SAM" id="MobiDB-lite"/>
    </source>
</evidence>
<dbReference type="STRING" id="1610493.RPIT_05500"/>
<evidence type="ECO:0000313" key="2">
    <source>
        <dbReference type="EMBL" id="AQP44336.1"/>
    </source>
</evidence>
<dbReference type="InterPro" id="IPR052935">
    <property type="entry name" value="Mg2+_PAP"/>
</dbReference>
<accession>A0A1Q2CE01</accession>
<evidence type="ECO:0000313" key="3">
    <source>
        <dbReference type="Proteomes" id="UP000188324"/>
    </source>
</evidence>
<keyword evidence="2" id="KW-0067">ATP-binding</keyword>
<organism evidence="2 3">
    <name type="scientific">Tessaracoccus flavus</name>
    <dbReference type="NCBI Taxonomy" id="1610493"/>
    <lineage>
        <taxon>Bacteria</taxon>
        <taxon>Bacillati</taxon>
        <taxon>Actinomycetota</taxon>
        <taxon>Actinomycetes</taxon>
        <taxon>Propionibacteriales</taxon>
        <taxon>Propionibacteriaceae</taxon>
        <taxon>Tessaracoccus</taxon>
    </lineage>
</organism>
<dbReference type="GO" id="GO:0008195">
    <property type="term" value="F:phosphatidate phosphatase activity"/>
    <property type="evidence" value="ECO:0007669"/>
    <property type="project" value="InterPro"/>
</dbReference>
<proteinExistence type="predicted"/>
<gene>
    <name evidence="2" type="ORF">RPIT_05500</name>
</gene>
<dbReference type="Pfam" id="PF09949">
    <property type="entry name" value="APP1_cat"/>
    <property type="match status" value="1"/>
</dbReference>
<dbReference type="EMBL" id="CP019605">
    <property type="protein sequence ID" value="AQP44336.1"/>
    <property type="molecule type" value="Genomic_DNA"/>
</dbReference>
<dbReference type="Proteomes" id="UP000188324">
    <property type="component" value="Chromosome"/>
</dbReference>
<dbReference type="RefSeq" id="WP_077341391.1">
    <property type="nucleotide sequence ID" value="NZ_CP019605.1"/>
</dbReference>
<dbReference type="PANTHER" id="PTHR28208:SF3">
    <property type="entry name" value="PHOSPHATIDATE PHOSPHATASE APP1"/>
    <property type="match status" value="1"/>
</dbReference>
<dbReference type="PANTHER" id="PTHR28208">
    <property type="entry name" value="PHOSPHATIDATE PHOSPHATASE APP1"/>
    <property type="match status" value="1"/>
</dbReference>
<dbReference type="KEGG" id="tfl:RPIT_05500"/>
<sequence length="346" mass="38550">MASRPFFAARLEDRFSRLVGRTLERRGWEESIISYTGYGTSEQLRILARVVLRPSDDLGIVQAASALIYRRGWRNFINASKVSPRVTVVIDDVRIPIEADRNGYVDVRVRNPGLTPGWHNVTLEGEGGASAVAPVQVIADDVDFGIVSDIDDTIISTWLPRPLIAAWNSFVLTEQARQAVPGMARLYQKLLAEHPGAPIIFVSTGAWNTYPMIQRFIARHGIPNGAMLFTDWGPTNTGWFRSGQDHKRRCLHELARDLPGIRWVLVGDDGQHDPELYAEFASLRPEHVRARAIRQLTPGEHALAHGLPMEVPAHEAEWAPDMAPEVRAPDGDGLGDKLRELLTPQD</sequence>
<dbReference type="GO" id="GO:0005524">
    <property type="term" value="F:ATP binding"/>
    <property type="evidence" value="ECO:0007669"/>
    <property type="project" value="UniProtKB-KW"/>
</dbReference>
<dbReference type="AlphaFoldDB" id="A0A1Q2CE01"/>
<dbReference type="InterPro" id="IPR019236">
    <property type="entry name" value="APP1_cat"/>
</dbReference>
<keyword evidence="2" id="KW-0547">Nucleotide-binding</keyword>
<feature type="region of interest" description="Disordered" evidence="1">
    <location>
        <begin position="323"/>
        <end position="346"/>
    </location>
</feature>
<dbReference type="OrthoDB" id="9789875at2"/>
<protein>
    <submittedName>
        <fullName evidence="2">ABC transporter ATP-binding protein</fullName>
    </submittedName>
</protein>
<feature type="compositionally biased region" description="Basic and acidic residues" evidence="1">
    <location>
        <begin position="327"/>
        <end position="340"/>
    </location>
</feature>
<name>A0A1Q2CE01_9ACTN</name>
<keyword evidence="3" id="KW-1185">Reference proteome</keyword>
<reference evidence="2 3" key="1">
    <citation type="journal article" date="2016" name="Int. J. Syst. Evol. Microbiol.">
        <title>Tessaracoccus flavus sp. nov., isolated from the drainage system of a lindane-producing factory.</title>
        <authorList>
            <person name="Kumari R."/>
            <person name="Singh P."/>
            <person name="Schumann P."/>
            <person name="Lal R."/>
        </authorList>
    </citation>
    <scope>NUCLEOTIDE SEQUENCE [LARGE SCALE GENOMIC DNA]</scope>
    <source>
        <strain evidence="2 3">RP1T</strain>
    </source>
</reference>